<dbReference type="EMBL" id="PVNH01000006">
    <property type="protein sequence ID" value="PRX47265.1"/>
    <property type="molecule type" value="Genomic_DNA"/>
</dbReference>
<name>A0A2T0LU67_9PSEU</name>
<dbReference type="PROSITE" id="PS00138">
    <property type="entry name" value="SUBTILASE_SER"/>
    <property type="match status" value="1"/>
</dbReference>
<dbReference type="PANTHER" id="PTHR43806">
    <property type="entry name" value="PEPTIDASE S8"/>
    <property type="match status" value="1"/>
</dbReference>
<feature type="active site" description="Charge relay system" evidence="5 6">
    <location>
        <position position="159"/>
    </location>
</feature>
<dbReference type="PROSITE" id="PS00136">
    <property type="entry name" value="SUBTILASE_ASP"/>
    <property type="match status" value="1"/>
</dbReference>
<accession>A0A2T0LU67</accession>
<proteinExistence type="inferred from homology"/>
<evidence type="ECO:0000313" key="12">
    <source>
        <dbReference type="Proteomes" id="UP000238362"/>
    </source>
</evidence>
<dbReference type="PROSITE" id="PS51892">
    <property type="entry name" value="SUBTILASE"/>
    <property type="match status" value="1"/>
</dbReference>
<organism evidence="11 12">
    <name type="scientific">Prauserella shujinwangii</name>
    <dbReference type="NCBI Taxonomy" id="1453103"/>
    <lineage>
        <taxon>Bacteria</taxon>
        <taxon>Bacillati</taxon>
        <taxon>Actinomycetota</taxon>
        <taxon>Actinomycetes</taxon>
        <taxon>Pseudonocardiales</taxon>
        <taxon>Pseudonocardiaceae</taxon>
        <taxon>Prauserella</taxon>
    </lineage>
</organism>
<keyword evidence="2 6" id="KW-0645">Protease</keyword>
<feature type="active site" description="Charge relay system" evidence="5 6">
    <location>
        <position position="385"/>
    </location>
</feature>
<evidence type="ECO:0000256" key="2">
    <source>
        <dbReference type="ARBA" id="ARBA00022670"/>
    </source>
</evidence>
<evidence type="ECO:0000256" key="4">
    <source>
        <dbReference type="ARBA" id="ARBA00022825"/>
    </source>
</evidence>
<sequence length="507" mass="51372">MFGRGSVVLACAALVLAGQLGHGGAAAASGCAGSGPPLRYVVLFDRGTSPAAAHREIESACGVPAAYYPEIAVGIATARDPRFAELLGPDRAFSAQAQRLVAQRSGAAAPGGLRPDTTDAAAVPAGDRTAEQWNMRLIGADAARPVEPGGRGVVVGVLDSGVDATHPELAAAVDEALSAGCLSGAPDRSPRAWAPTGSPHGTHVAGVVAAADDGSGVSGVAPGVRLASVRVIDDDGFVDPEAAVCGLMWAARHRMDIANSSFFVDPWTLSCAPKDGERVVHEAIARAVEYADSVGTLTVAAATNEAVNLTPSPDGTGLDPSGRCEALPASLPETVTVSAVGPDLRKPGYSSYGLGVVDVTAPGGEGDRCVLSTVPGGYGEVCGTSMAAPHVSGVAALLRSRDPEVSTDDLRTALGDQATPVACPADYDLTGDGTQDAYCAGYSGYNGFYGHGLVNALAAVDGAEASPQEQPRQAARGGDHAQRGEREQVRRVPEHGQVRYAYGQAPR</sequence>
<comment type="caution">
    <text evidence="11">The sequence shown here is derived from an EMBL/GenBank/DDBJ whole genome shotgun (WGS) entry which is preliminary data.</text>
</comment>
<feature type="compositionally biased region" description="Basic and acidic residues" evidence="8">
    <location>
        <begin position="477"/>
        <end position="497"/>
    </location>
</feature>
<dbReference type="Proteomes" id="UP000238362">
    <property type="component" value="Unassembled WGS sequence"/>
</dbReference>
<dbReference type="PROSITE" id="PS51257">
    <property type="entry name" value="PROKAR_LIPOPROTEIN"/>
    <property type="match status" value="1"/>
</dbReference>
<keyword evidence="3 6" id="KW-0378">Hydrolase</keyword>
<dbReference type="InterPro" id="IPR023827">
    <property type="entry name" value="Peptidase_S8_Asp-AS"/>
</dbReference>
<evidence type="ECO:0000256" key="7">
    <source>
        <dbReference type="RuleBase" id="RU003355"/>
    </source>
</evidence>
<dbReference type="SUPFAM" id="SSF52743">
    <property type="entry name" value="Subtilisin-like"/>
    <property type="match status" value="1"/>
</dbReference>
<protein>
    <submittedName>
        <fullName evidence="11">Subtilase family protein</fullName>
    </submittedName>
</protein>
<dbReference type="PROSITE" id="PS00137">
    <property type="entry name" value="SUBTILASE_HIS"/>
    <property type="match status" value="1"/>
</dbReference>
<dbReference type="PANTHER" id="PTHR43806:SF11">
    <property type="entry name" value="CEREVISIN-RELATED"/>
    <property type="match status" value="1"/>
</dbReference>
<feature type="active site" description="Charge relay system" evidence="5 6">
    <location>
        <position position="200"/>
    </location>
</feature>
<evidence type="ECO:0000256" key="1">
    <source>
        <dbReference type="ARBA" id="ARBA00011073"/>
    </source>
</evidence>
<reference evidence="11 12" key="1">
    <citation type="submission" date="2018-03" db="EMBL/GenBank/DDBJ databases">
        <title>Genomic Encyclopedia of Type Strains, Phase III (KMG-III): the genomes of soil and plant-associated and newly described type strains.</title>
        <authorList>
            <person name="Whitman W."/>
        </authorList>
    </citation>
    <scope>NUCLEOTIDE SEQUENCE [LARGE SCALE GENOMIC DNA]</scope>
    <source>
        <strain evidence="11 12">CGMCC 4.7125</strain>
    </source>
</reference>
<keyword evidence="4 6" id="KW-0720">Serine protease</keyword>
<feature type="region of interest" description="Disordered" evidence="8">
    <location>
        <begin position="464"/>
        <end position="507"/>
    </location>
</feature>
<dbReference type="InterPro" id="IPR036852">
    <property type="entry name" value="Peptidase_S8/S53_dom_sf"/>
</dbReference>
<evidence type="ECO:0000259" key="10">
    <source>
        <dbReference type="Pfam" id="PF00082"/>
    </source>
</evidence>
<dbReference type="InterPro" id="IPR000209">
    <property type="entry name" value="Peptidase_S8/S53_dom"/>
</dbReference>
<dbReference type="InterPro" id="IPR023828">
    <property type="entry name" value="Peptidase_S8_Ser-AS"/>
</dbReference>
<dbReference type="GO" id="GO:0004252">
    <property type="term" value="F:serine-type endopeptidase activity"/>
    <property type="evidence" value="ECO:0007669"/>
    <property type="project" value="UniProtKB-UniRule"/>
</dbReference>
<evidence type="ECO:0000256" key="9">
    <source>
        <dbReference type="SAM" id="SignalP"/>
    </source>
</evidence>
<evidence type="ECO:0000256" key="5">
    <source>
        <dbReference type="PIRSR" id="PIRSR615500-1"/>
    </source>
</evidence>
<evidence type="ECO:0000313" key="11">
    <source>
        <dbReference type="EMBL" id="PRX47265.1"/>
    </source>
</evidence>
<keyword evidence="9" id="KW-0732">Signal</keyword>
<dbReference type="GO" id="GO:0006508">
    <property type="term" value="P:proteolysis"/>
    <property type="evidence" value="ECO:0007669"/>
    <property type="project" value="UniProtKB-KW"/>
</dbReference>
<evidence type="ECO:0000256" key="3">
    <source>
        <dbReference type="ARBA" id="ARBA00022801"/>
    </source>
</evidence>
<feature type="chain" id="PRO_5015646923" evidence="9">
    <location>
        <begin position="28"/>
        <end position="507"/>
    </location>
</feature>
<evidence type="ECO:0000256" key="6">
    <source>
        <dbReference type="PROSITE-ProRule" id="PRU01240"/>
    </source>
</evidence>
<feature type="signal peptide" evidence="9">
    <location>
        <begin position="1"/>
        <end position="27"/>
    </location>
</feature>
<gene>
    <name evidence="11" type="ORF">B0I33_106367</name>
</gene>
<dbReference type="AlphaFoldDB" id="A0A2T0LU67"/>
<evidence type="ECO:0000256" key="8">
    <source>
        <dbReference type="SAM" id="MobiDB-lite"/>
    </source>
</evidence>
<dbReference type="PRINTS" id="PR00723">
    <property type="entry name" value="SUBTILISIN"/>
</dbReference>
<dbReference type="InterPro" id="IPR015500">
    <property type="entry name" value="Peptidase_S8_subtilisin-rel"/>
</dbReference>
<keyword evidence="12" id="KW-1185">Reference proteome</keyword>
<dbReference type="InterPro" id="IPR022398">
    <property type="entry name" value="Peptidase_S8_His-AS"/>
</dbReference>
<comment type="similarity">
    <text evidence="1 6 7">Belongs to the peptidase S8 family.</text>
</comment>
<dbReference type="InterPro" id="IPR050131">
    <property type="entry name" value="Peptidase_S8_subtilisin-like"/>
</dbReference>
<dbReference type="Gene3D" id="3.40.50.200">
    <property type="entry name" value="Peptidase S8/S53 domain"/>
    <property type="match status" value="1"/>
</dbReference>
<feature type="domain" description="Peptidase S8/S53" evidence="10">
    <location>
        <begin position="150"/>
        <end position="451"/>
    </location>
</feature>
<dbReference type="Pfam" id="PF00082">
    <property type="entry name" value="Peptidase_S8"/>
    <property type="match status" value="1"/>
</dbReference>